<name>A0A9D3LV06_ANGAN</name>
<gene>
    <name evidence="2" type="ORF">ANANG_G00252210</name>
</gene>
<protein>
    <submittedName>
        <fullName evidence="2">Uncharacterized protein</fullName>
    </submittedName>
</protein>
<dbReference type="AlphaFoldDB" id="A0A9D3LV06"/>
<sequence>RYCRGTNRICKHTDRQQVPVRPGGLLLPGEAHAAAGPVGVTENAGGDDLAEGLQHGLQLLLVHGERQPGSLPARNPTCPARRAGWKRTAGLRQPARPSWESPPPHLPQLPAPHLNRQQPDTFRSTKPSPRS</sequence>
<dbReference type="Proteomes" id="UP001044222">
    <property type="component" value="Chromosome 14"/>
</dbReference>
<feature type="compositionally biased region" description="Pro residues" evidence="1">
    <location>
        <begin position="100"/>
        <end position="110"/>
    </location>
</feature>
<feature type="compositionally biased region" description="Polar residues" evidence="1">
    <location>
        <begin position="115"/>
        <end position="131"/>
    </location>
</feature>
<evidence type="ECO:0000313" key="3">
    <source>
        <dbReference type="Proteomes" id="UP001044222"/>
    </source>
</evidence>
<dbReference type="EMBL" id="JAFIRN010000014">
    <property type="protein sequence ID" value="KAG5836214.1"/>
    <property type="molecule type" value="Genomic_DNA"/>
</dbReference>
<feature type="region of interest" description="Disordered" evidence="1">
    <location>
        <begin position="66"/>
        <end position="131"/>
    </location>
</feature>
<reference evidence="2" key="1">
    <citation type="submission" date="2021-01" db="EMBL/GenBank/DDBJ databases">
        <title>A chromosome-scale assembly of European eel, Anguilla anguilla.</title>
        <authorList>
            <person name="Henkel C."/>
            <person name="Jong-Raadsen S.A."/>
            <person name="Dufour S."/>
            <person name="Weltzien F.-A."/>
            <person name="Palstra A.P."/>
            <person name="Pelster B."/>
            <person name="Spaink H.P."/>
            <person name="Van Den Thillart G.E."/>
            <person name="Jansen H."/>
            <person name="Zahm M."/>
            <person name="Klopp C."/>
            <person name="Cedric C."/>
            <person name="Louis A."/>
            <person name="Berthelot C."/>
            <person name="Parey E."/>
            <person name="Roest Crollius H."/>
            <person name="Montfort J."/>
            <person name="Robinson-Rechavi M."/>
            <person name="Bucao C."/>
            <person name="Bouchez O."/>
            <person name="Gislard M."/>
            <person name="Lluch J."/>
            <person name="Milhes M."/>
            <person name="Lampietro C."/>
            <person name="Lopez Roques C."/>
            <person name="Donnadieu C."/>
            <person name="Braasch I."/>
            <person name="Desvignes T."/>
            <person name="Postlethwait J."/>
            <person name="Bobe J."/>
            <person name="Guiguen Y."/>
            <person name="Dirks R."/>
        </authorList>
    </citation>
    <scope>NUCLEOTIDE SEQUENCE</scope>
    <source>
        <strain evidence="2">Tag_6206</strain>
        <tissue evidence="2">Liver</tissue>
    </source>
</reference>
<organism evidence="2 3">
    <name type="scientific">Anguilla anguilla</name>
    <name type="common">European freshwater eel</name>
    <name type="synonym">Muraena anguilla</name>
    <dbReference type="NCBI Taxonomy" id="7936"/>
    <lineage>
        <taxon>Eukaryota</taxon>
        <taxon>Metazoa</taxon>
        <taxon>Chordata</taxon>
        <taxon>Craniata</taxon>
        <taxon>Vertebrata</taxon>
        <taxon>Euteleostomi</taxon>
        <taxon>Actinopterygii</taxon>
        <taxon>Neopterygii</taxon>
        <taxon>Teleostei</taxon>
        <taxon>Anguilliformes</taxon>
        <taxon>Anguillidae</taxon>
        <taxon>Anguilla</taxon>
    </lineage>
</organism>
<feature type="non-terminal residue" evidence="2">
    <location>
        <position position="131"/>
    </location>
</feature>
<feature type="non-terminal residue" evidence="2">
    <location>
        <position position="1"/>
    </location>
</feature>
<accession>A0A9D3LV06</accession>
<evidence type="ECO:0000313" key="2">
    <source>
        <dbReference type="EMBL" id="KAG5836214.1"/>
    </source>
</evidence>
<evidence type="ECO:0000256" key="1">
    <source>
        <dbReference type="SAM" id="MobiDB-lite"/>
    </source>
</evidence>
<proteinExistence type="predicted"/>
<keyword evidence="3" id="KW-1185">Reference proteome</keyword>
<comment type="caution">
    <text evidence="2">The sequence shown here is derived from an EMBL/GenBank/DDBJ whole genome shotgun (WGS) entry which is preliminary data.</text>
</comment>